<protein>
    <submittedName>
        <fullName evidence="2">Uncharacterized protein</fullName>
    </submittedName>
</protein>
<accession>A0AAP0HHY8</accession>
<dbReference type="Proteomes" id="UP001419268">
    <property type="component" value="Unassembled WGS sequence"/>
</dbReference>
<evidence type="ECO:0000256" key="1">
    <source>
        <dbReference type="SAM" id="MobiDB-lite"/>
    </source>
</evidence>
<organism evidence="2 3">
    <name type="scientific">Stephania cephalantha</name>
    <dbReference type="NCBI Taxonomy" id="152367"/>
    <lineage>
        <taxon>Eukaryota</taxon>
        <taxon>Viridiplantae</taxon>
        <taxon>Streptophyta</taxon>
        <taxon>Embryophyta</taxon>
        <taxon>Tracheophyta</taxon>
        <taxon>Spermatophyta</taxon>
        <taxon>Magnoliopsida</taxon>
        <taxon>Ranunculales</taxon>
        <taxon>Menispermaceae</taxon>
        <taxon>Menispermoideae</taxon>
        <taxon>Cissampelideae</taxon>
        <taxon>Stephania</taxon>
    </lineage>
</organism>
<evidence type="ECO:0000313" key="2">
    <source>
        <dbReference type="EMBL" id="KAK9089173.1"/>
    </source>
</evidence>
<gene>
    <name evidence="2" type="ORF">Scep_028255</name>
</gene>
<proteinExistence type="predicted"/>
<feature type="region of interest" description="Disordered" evidence="1">
    <location>
        <begin position="67"/>
        <end position="91"/>
    </location>
</feature>
<reference evidence="2 3" key="1">
    <citation type="submission" date="2024-01" db="EMBL/GenBank/DDBJ databases">
        <title>Genome assemblies of Stephania.</title>
        <authorList>
            <person name="Yang L."/>
        </authorList>
    </citation>
    <scope>NUCLEOTIDE SEQUENCE [LARGE SCALE GENOMIC DNA]</scope>
    <source>
        <strain evidence="2">JXDWG</strain>
        <tissue evidence="2">Leaf</tissue>
    </source>
</reference>
<sequence length="140" mass="15951">MTIYDKIQIVINKFGSCNDEDARVRIIRQLREISNHSSISAIPPPAKLKRKGKLNINIPEAFEKSSSKTKKWSKKSLNMKPEEDDTCTTKTPSGFEYVPSHEEFVCSRKKQRPSVAKIYQTSRASKCVSKVGFTFSIQHD</sequence>
<comment type="caution">
    <text evidence="2">The sequence shown here is derived from an EMBL/GenBank/DDBJ whole genome shotgun (WGS) entry which is preliminary data.</text>
</comment>
<keyword evidence="3" id="KW-1185">Reference proteome</keyword>
<evidence type="ECO:0000313" key="3">
    <source>
        <dbReference type="Proteomes" id="UP001419268"/>
    </source>
</evidence>
<name>A0AAP0HHY8_9MAGN</name>
<dbReference type="AlphaFoldDB" id="A0AAP0HHY8"/>
<dbReference type="EMBL" id="JBBNAG010000012">
    <property type="protein sequence ID" value="KAK9089173.1"/>
    <property type="molecule type" value="Genomic_DNA"/>
</dbReference>